<accession>A0A9W8MRN6</accession>
<evidence type="ECO:0000313" key="1">
    <source>
        <dbReference type="EMBL" id="KAJ3493916.1"/>
    </source>
</evidence>
<dbReference type="EMBL" id="JANKHO010002202">
    <property type="protein sequence ID" value="KAJ3493916.1"/>
    <property type="molecule type" value="Genomic_DNA"/>
</dbReference>
<reference evidence="1" key="1">
    <citation type="submission" date="2022-07" db="EMBL/GenBank/DDBJ databases">
        <title>Genome Sequence of Agrocybe chaxingu.</title>
        <authorList>
            <person name="Buettner E."/>
        </authorList>
    </citation>
    <scope>NUCLEOTIDE SEQUENCE</scope>
    <source>
        <strain evidence="1">MP-N11</strain>
    </source>
</reference>
<name>A0A9W8MRN6_9AGAR</name>
<protein>
    <submittedName>
        <fullName evidence="1">Uncharacterized protein</fullName>
    </submittedName>
</protein>
<keyword evidence="2" id="KW-1185">Reference proteome</keyword>
<evidence type="ECO:0000313" key="2">
    <source>
        <dbReference type="Proteomes" id="UP001148786"/>
    </source>
</evidence>
<gene>
    <name evidence="1" type="ORF">NLJ89_g10914</name>
</gene>
<proteinExistence type="predicted"/>
<dbReference type="OrthoDB" id="3267861at2759"/>
<dbReference type="Proteomes" id="UP001148786">
    <property type="component" value="Unassembled WGS sequence"/>
</dbReference>
<sequence>MKCNTDVKFVGSREAAKSFLYYVTDYVTKPSLPVHVGMAALSYAVKKTYDRMPDIKANGDLKESLGAVTIAVNSMMGWHEVSHPQVMSYLVGGGDHYTSEHFHVLQWGSIARYVDGIWASAETEVSPCISPEGYQVKERVGVDIRRGEVSVGNQKADYLFRSDESEFEALCLYEFASVVCKSKFSCHGRGEIKMKGSFSSSEHPQRDTHYLKFRKTKHVPVLLGPSIPNLDKSVEGKELWAKYMLVLFRPWRSPLNLKERGQTWLQSYEHYETQLSLEHRQVIANMNVLTECKEARDVHISRRQTRANDSFAYLANLQAKDDDASSVIADPIDKESFVDREADVHDLGRKEDADMRTWKEKVDVKLAQLVGHETVAGLNRCLSNTDGGDCLPNGRVVHMNESDAEEVAEHMKVLGKITERNDPPRLSGLGPQAR</sequence>
<organism evidence="1 2">
    <name type="scientific">Agrocybe chaxingu</name>
    <dbReference type="NCBI Taxonomy" id="84603"/>
    <lineage>
        <taxon>Eukaryota</taxon>
        <taxon>Fungi</taxon>
        <taxon>Dikarya</taxon>
        <taxon>Basidiomycota</taxon>
        <taxon>Agaricomycotina</taxon>
        <taxon>Agaricomycetes</taxon>
        <taxon>Agaricomycetidae</taxon>
        <taxon>Agaricales</taxon>
        <taxon>Agaricineae</taxon>
        <taxon>Strophariaceae</taxon>
        <taxon>Agrocybe</taxon>
    </lineage>
</organism>
<dbReference type="AlphaFoldDB" id="A0A9W8MRN6"/>
<comment type="caution">
    <text evidence="1">The sequence shown here is derived from an EMBL/GenBank/DDBJ whole genome shotgun (WGS) entry which is preliminary data.</text>
</comment>